<dbReference type="PANTHER" id="PTHR11017">
    <property type="entry name" value="LEUCINE-RICH REPEAT-CONTAINING PROTEIN"/>
    <property type="match status" value="1"/>
</dbReference>
<name>A0A1U7ZNL8_NELNU</name>
<dbReference type="InterPro" id="IPR002182">
    <property type="entry name" value="NB-ARC"/>
</dbReference>
<dbReference type="SUPFAM" id="SSF52540">
    <property type="entry name" value="P-loop containing nucleoside triphosphate hydrolases"/>
    <property type="match status" value="1"/>
</dbReference>
<dbReference type="InterPro" id="IPR044974">
    <property type="entry name" value="Disease_R_plants"/>
</dbReference>
<dbReference type="Gene3D" id="1.10.8.430">
    <property type="entry name" value="Helical domain of apoptotic protease-activating factors"/>
    <property type="match status" value="1"/>
</dbReference>
<accession>A0A1U7ZNL8</accession>
<dbReference type="InterPro" id="IPR003591">
    <property type="entry name" value="Leu-rich_rpt_typical-subtyp"/>
</dbReference>
<dbReference type="KEGG" id="nnu:104596327"/>
<dbReference type="InterPro" id="IPR055414">
    <property type="entry name" value="LRR_R13L4/SHOC2-like"/>
</dbReference>
<dbReference type="Pfam" id="PF00931">
    <property type="entry name" value="NB-ARC"/>
    <property type="match status" value="1"/>
</dbReference>
<dbReference type="GO" id="GO:0007165">
    <property type="term" value="P:signal transduction"/>
    <property type="evidence" value="ECO:0007669"/>
    <property type="project" value="InterPro"/>
</dbReference>
<dbReference type="Pfam" id="PF01582">
    <property type="entry name" value="TIR"/>
    <property type="match status" value="1"/>
</dbReference>
<protein>
    <submittedName>
        <fullName evidence="5">Disease resistance protein TAO1-like isoform X1</fullName>
    </submittedName>
</protein>
<evidence type="ECO:0000256" key="1">
    <source>
        <dbReference type="ARBA" id="ARBA00022614"/>
    </source>
</evidence>
<dbReference type="InterPro" id="IPR032675">
    <property type="entry name" value="LRR_dom_sf"/>
</dbReference>
<dbReference type="eggNOG" id="ENOG502SHRJ">
    <property type="taxonomic scope" value="Eukaryota"/>
</dbReference>
<dbReference type="SMART" id="SM00255">
    <property type="entry name" value="TIR"/>
    <property type="match status" value="1"/>
</dbReference>
<dbReference type="PRINTS" id="PR00364">
    <property type="entry name" value="DISEASERSIST"/>
</dbReference>
<keyword evidence="4" id="KW-1185">Reference proteome</keyword>
<dbReference type="RefSeq" id="XP_010255710.1">
    <property type="nucleotide sequence ID" value="XM_010257408.2"/>
</dbReference>
<keyword evidence="3" id="KW-0611">Plant defense</keyword>
<dbReference type="SMART" id="SM00382">
    <property type="entry name" value="AAA"/>
    <property type="match status" value="1"/>
</dbReference>
<dbReference type="InterPro" id="IPR042197">
    <property type="entry name" value="Apaf_helical"/>
</dbReference>
<evidence type="ECO:0000313" key="4">
    <source>
        <dbReference type="Proteomes" id="UP000189703"/>
    </source>
</evidence>
<dbReference type="SUPFAM" id="SSF52200">
    <property type="entry name" value="Toll/Interleukin receptor TIR domain"/>
    <property type="match status" value="1"/>
</dbReference>
<dbReference type="InterPro" id="IPR035897">
    <property type="entry name" value="Toll_tir_struct_dom_sf"/>
</dbReference>
<dbReference type="GO" id="GO:0043531">
    <property type="term" value="F:ADP binding"/>
    <property type="evidence" value="ECO:0007669"/>
    <property type="project" value="InterPro"/>
</dbReference>
<dbReference type="InterPro" id="IPR003593">
    <property type="entry name" value="AAA+_ATPase"/>
</dbReference>
<dbReference type="OrthoDB" id="1923376at2759"/>
<dbReference type="GeneID" id="104596327"/>
<dbReference type="Gene3D" id="3.40.50.300">
    <property type="entry name" value="P-loop containing nucleotide triphosphate hydrolases"/>
    <property type="match status" value="1"/>
</dbReference>
<keyword evidence="2" id="KW-0677">Repeat</keyword>
<dbReference type="PROSITE" id="PS50104">
    <property type="entry name" value="TIR"/>
    <property type="match status" value="1"/>
</dbReference>
<keyword evidence="1" id="KW-0433">Leucine-rich repeat</keyword>
<evidence type="ECO:0000256" key="2">
    <source>
        <dbReference type="ARBA" id="ARBA00022737"/>
    </source>
</evidence>
<dbReference type="Proteomes" id="UP000189703">
    <property type="component" value="Unplaced"/>
</dbReference>
<dbReference type="Gene3D" id="3.40.50.10140">
    <property type="entry name" value="Toll/interleukin-1 receptor homology (TIR) domain"/>
    <property type="match status" value="1"/>
</dbReference>
<organism evidence="4 5">
    <name type="scientific">Nelumbo nucifera</name>
    <name type="common">Sacred lotus</name>
    <dbReference type="NCBI Taxonomy" id="4432"/>
    <lineage>
        <taxon>Eukaryota</taxon>
        <taxon>Viridiplantae</taxon>
        <taxon>Streptophyta</taxon>
        <taxon>Embryophyta</taxon>
        <taxon>Tracheophyta</taxon>
        <taxon>Spermatophyta</taxon>
        <taxon>Magnoliopsida</taxon>
        <taxon>Proteales</taxon>
        <taxon>Nelumbonaceae</taxon>
        <taxon>Nelumbo</taxon>
    </lineage>
</organism>
<dbReference type="OMA" id="ESNSECI"/>
<evidence type="ECO:0000313" key="5">
    <source>
        <dbReference type="RefSeq" id="XP_010255710.1"/>
    </source>
</evidence>
<dbReference type="Gene3D" id="3.80.10.10">
    <property type="entry name" value="Ribonuclease Inhibitor"/>
    <property type="match status" value="2"/>
</dbReference>
<evidence type="ECO:0000256" key="3">
    <source>
        <dbReference type="ARBA" id="ARBA00022821"/>
    </source>
</evidence>
<sequence length="1563" mass="177758">MLSRIKNWVLVRSDSNVLESVGSSSRSGLPNELLLPEEIRGRVVLYDVFISHRGSDGKIYARKIHESLKRLGVKSFLDTEGILKGENLSAVIVEAINSCTVFLVILSKGFAESAWCLEELRLMLNKVKEEGNSAVLLPVFYGVEPDDLRDIRHGPFSKAFQMHKKGKEFSSELIRKWEEALKEVANVLGPRLSDFEGKEKLLKSVVKDIIRKVKNVDLETPKFPVVVDERVHELDILVKNAKSLNATPSIVGIIGMTGIGKTTVAKQYFNMFQSSFTSACFIDGIKQKARSIGLPSIQQMLLKELVLLDVDIHDIRYGVKLLKKRLQGAEVLIVLDDVDDVVQLQALMVQEVLSPQSVILITTTNCTLLIDFPNIWLYRINKLDRCNSRKLLLMHAMKKPELIHPELDVLVEQYLDICDGIPLSLEVIGRSLSGINSKHYWKNTLEKVSNRLPEEITRRFMLFFETLNQVEKDMLVDIACFFMNERSHFATSFWDACGISGADVLKDLILKDAIIFDGGIISMNSLMKVFILKVVDEENKRDRQHIKHCWKPTDVHKALQHIYGFTDIEYLNLVAEKTELSSLPNFNDVYKFTMTSNKYVNNFVNAWPAECFNKMDKLKLLLLENDCISGDIRMLPERILWLQWQSFPYHCLPLEFPISSLRVLKLDGSRLSSLWDTSEPSKLPLQLRHLYLEGCPNLGSLPATIGSLMNLQTVFLTDCKSITSLPDEICNCQSLYCLEMSRCSALEFLPPNIGNLKNLKMLILSGCSEIQRLPESIGELVNLNYLFLDGCQKLITLPYSFANLTQLKHLDLSGCSHLHLQLTASSKDAEAIDQLSDISEMKDLEELKLQVNGFTKLPDSCGQLSSLTVLYLQGPHLMELPYSLGDLFALTDICFDGCYNLKGLVYAIGKLTRLKNLNISACGLVELPEEIGELCNLETLCIRNCRSLTKLPSSINHLSRLLKLELEGNSNLHVSHESFLNLSLLNKLVLGACVILDYCFSMIPNYLLSLTNMKLQGLQMSLIKFPEYALPNIVSLSIVSCNSLIEVTILPKLRVLEIVSCLQLRIVYIPRATMWLRNLKLRQCPELSVIQSIDMLRHLEKIDTVGCVNLNYIQGLELVRTLKEIHIFITYWGFRYHGDEWLQKLQNYIYAPAMHFATKSVINKHEIFKNFKKMNQTSNHKLTFELPESTVPYAWVIIAFLSHDSYEDIKNLMISLHDMKRNASGETDAPLQREGNIVLSLDDGSTTMLPVHEYPAAEVGETLHFSIFSGNFWLCEQLKSGRVINVSSNSYHISLKSGWVRMLSIEEESNIEAIQRNFFEELRKDKEEALSIVAECEDSFYSTLLKMRMENCQREVLPLLVDAIEVPNSLDMKINTQLIASQSMAEMKDFEALDIANCRIMRTHILVELPIWSEFIAPTYKKEQALFLQDCRPSLSILHLEISKACRRVVENVVTDSHVTIIQVTIGENYEIPGIINHTYLQILNSEEQGEYKENPSRDLQVVLYHHDDLEYMKRVDEEIELRKYMGPRIQFFADDDNGVGIFLPDISSSDDDSDDDDGGGSY</sequence>
<dbReference type="SUPFAM" id="SSF52058">
    <property type="entry name" value="L domain-like"/>
    <property type="match status" value="2"/>
</dbReference>
<dbReference type="GO" id="GO:0006952">
    <property type="term" value="P:defense response"/>
    <property type="evidence" value="ECO:0007669"/>
    <property type="project" value="UniProtKB-KW"/>
</dbReference>
<dbReference type="SMART" id="SM00369">
    <property type="entry name" value="LRR_TYP"/>
    <property type="match status" value="5"/>
</dbReference>
<gene>
    <name evidence="5" type="primary">LOC104596327</name>
</gene>
<dbReference type="PANTHER" id="PTHR11017:SF447">
    <property type="entry name" value="DISEASE RESISTANCE PROTEIN TAO1-LIKE ISOFORM X1"/>
    <property type="match status" value="1"/>
</dbReference>
<proteinExistence type="predicted"/>
<reference evidence="5" key="1">
    <citation type="submission" date="2025-08" db="UniProtKB">
        <authorList>
            <consortium name="RefSeq"/>
        </authorList>
    </citation>
    <scope>IDENTIFICATION</scope>
</reference>
<dbReference type="InterPro" id="IPR027417">
    <property type="entry name" value="P-loop_NTPase"/>
</dbReference>
<dbReference type="InterPro" id="IPR000157">
    <property type="entry name" value="TIR_dom"/>
</dbReference>
<dbReference type="Pfam" id="PF23598">
    <property type="entry name" value="LRR_14"/>
    <property type="match status" value="1"/>
</dbReference>
<dbReference type="GO" id="GO:0051707">
    <property type="term" value="P:response to other organism"/>
    <property type="evidence" value="ECO:0007669"/>
    <property type="project" value="UniProtKB-ARBA"/>
</dbReference>